<dbReference type="GO" id="GO:0000398">
    <property type="term" value="P:mRNA splicing, via spliceosome"/>
    <property type="evidence" value="ECO:0007669"/>
    <property type="project" value="TreeGrafter"/>
</dbReference>
<evidence type="ECO:0000313" key="6">
    <source>
        <dbReference type="EMBL" id="KAJ8423945.1"/>
    </source>
</evidence>
<dbReference type="Pfam" id="PF04677">
    <property type="entry name" value="CwfJ_C_1"/>
    <property type="match status" value="1"/>
</dbReference>
<feature type="region of interest" description="Disordered" evidence="3">
    <location>
        <begin position="574"/>
        <end position="596"/>
    </location>
</feature>
<dbReference type="InterPro" id="IPR006767">
    <property type="entry name" value="Cwf19-like_C_dom-2"/>
</dbReference>
<feature type="region of interest" description="Disordered" evidence="3">
    <location>
        <begin position="237"/>
        <end position="288"/>
    </location>
</feature>
<dbReference type="EMBL" id="JAKOGI010001820">
    <property type="protein sequence ID" value="KAJ8423945.1"/>
    <property type="molecule type" value="Genomic_DNA"/>
</dbReference>
<keyword evidence="2" id="KW-0175">Coiled coil</keyword>
<keyword evidence="7" id="KW-1185">Reference proteome</keyword>
<feature type="region of interest" description="Disordered" evidence="3">
    <location>
        <begin position="450"/>
        <end position="483"/>
    </location>
</feature>
<feature type="coiled-coil region" evidence="2">
    <location>
        <begin position="497"/>
        <end position="527"/>
    </location>
</feature>
<dbReference type="AlphaFoldDB" id="A0A9Q1GRS3"/>
<evidence type="ECO:0000256" key="1">
    <source>
        <dbReference type="ARBA" id="ARBA00006795"/>
    </source>
</evidence>
<name>A0A9Q1GRS3_9CARY</name>
<feature type="region of interest" description="Disordered" evidence="3">
    <location>
        <begin position="57"/>
        <end position="223"/>
    </location>
</feature>
<feature type="region of interest" description="Disordered" evidence="3">
    <location>
        <begin position="354"/>
        <end position="380"/>
    </location>
</feature>
<feature type="domain" description="Cwf19-like protein C-terminal" evidence="4">
    <location>
        <begin position="738"/>
        <end position="835"/>
    </location>
</feature>
<feature type="compositionally biased region" description="Basic residues" evidence="3">
    <location>
        <begin position="97"/>
        <end position="106"/>
    </location>
</feature>
<dbReference type="InterPro" id="IPR006768">
    <property type="entry name" value="Cwf19-like_C_dom-1"/>
</dbReference>
<feature type="compositionally biased region" description="Basic residues" evidence="3">
    <location>
        <begin position="132"/>
        <end position="147"/>
    </location>
</feature>
<dbReference type="PANTHER" id="PTHR12072:SF5">
    <property type="entry name" value="CWF19-LIKE PROTEIN 2"/>
    <property type="match status" value="1"/>
</dbReference>
<comment type="caution">
    <text evidence="6">The sequence shown here is derived from an EMBL/GenBank/DDBJ whole genome shotgun (WGS) entry which is preliminary data.</text>
</comment>
<accession>A0A9Q1GRS3</accession>
<organism evidence="6 7">
    <name type="scientific">Carnegiea gigantea</name>
    <dbReference type="NCBI Taxonomy" id="171969"/>
    <lineage>
        <taxon>Eukaryota</taxon>
        <taxon>Viridiplantae</taxon>
        <taxon>Streptophyta</taxon>
        <taxon>Embryophyta</taxon>
        <taxon>Tracheophyta</taxon>
        <taxon>Spermatophyta</taxon>
        <taxon>Magnoliopsida</taxon>
        <taxon>eudicotyledons</taxon>
        <taxon>Gunneridae</taxon>
        <taxon>Pentapetalae</taxon>
        <taxon>Caryophyllales</taxon>
        <taxon>Cactineae</taxon>
        <taxon>Cactaceae</taxon>
        <taxon>Cactoideae</taxon>
        <taxon>Echinocereeae</taxon>
        <taxon>Carnegiea</taxon>
    </lineage>
</organism>
<evidence type="ECO:0000256" key="2">
    <source>
        <dbReference type="SAM" id="Coils"/>
    </source>
</evidence>
<dbReference type="GO" id="GO:0071014">
    <property type="term" value="C:post-mRNA release spliceosomal complex"/>
    <property type="evidence" value="ECO:0007669"/>
    <property type="project" value="TreeGrafter"/>
</dbReference>
<dbReference type="Pfam" id="PF04676">
    <property type="entry name" value="CwfJ_C_2"/>
    <property type="match status" value="1"/>
</dbReference>
<comment type="similarity">
    <text evidence="1">Belongs to the CWF19 family.</text>
</comment>
<dbReference type="SUPFAM" id="SSF54197">
    <property type="entry name" value="HIT-like"/>
    <property type="match status" value="1"/>
</dbReference>
<feature type="domain" description="Cwf19-like C-terminal" evidence="5">
    <location>
        <begin position="608"/>
        <end position="729"/>
    </location>
</feature>
<protein>
    <recommendedName>
        <fullName evidence="8">CWF19-like protein 2</fullName>
    </recommendedName>
</protein>
<dbReference type="PANTHER" id="PTHR12072">
    <property type="entry name" value="CWF19, CELL CYCLE CONTROL PROTEIN"/>
    <property type="match status" value="1"/>
</dbReference>
<dbReference type="Proteomes" id="UP001153076">
    <property type="component" value="Unassembled WGS sequence"/>
</dbReference>
<dbReference type="OrthoDB" id="2113965at2759"/>
<feature type="compositionally biased region" description="Basic and acidic residues" evidence="3">
    <location>
        <begin position="584"/>
        <end position="596"/>
    </location>
</feature>
<gene>
    <name evidence="6" type="ORF">Cgig2_027788</name>
</gene>
<evidence type="ECO:0000259" key="5">
    <source>
        <dbReference type="Pfam" id="PF04677"/>
    </source>
</evidence>
<evidence type="ECO:0000259" key="4">
    <source>
        <dbReference type="Pfam" id="PF04676"/>
    </source>
</evidence>
<feature type="compositionally biased region" description="Low complexity" evidence="3">
    <location>
        <begin position="115"/>
        <end position="125"/>
    </location>
</feature>
<reference evidence="6" key="1">
    <citation type="submission" date="2022-04" db="EMBL/GenBank/DDBJ databases">
        <title>Carnegiea gigantea Genome sequencing and assembly v2.</title>
        <authorList>
            <person name="Copetti D."/>
            <person name="Sanderson M.J."/>
            <person name="Burquez A."/>
            <person name="Wojciechowski M.F."/>
        </authorList>
    </citation>
    <scope>NUCLEOTIDE SEQUENCE</scope>
    <source>
        <strain evidence="6">SGP5-SGP5p</strain>
        <tissue evidence="6">Aerial part</tissue>
    </source>
</reference>
<evidence type="ECO:0000256" key="3">
    <source>
        <dbReference type="SAM" id="MobiDB-lite"/>
    </source>
</evidence>
<proteinExistence type="inferred from homology"/>
<sequence length="839" mass="96728">MHLKYFGMFSSFLENNKPIILNGFGYYDMSSTHCPCKVQANIMLSGVKFISRDEINTAMNGDSHDSTKDGRKSRNKEERSRRRKKNVSSSDDEQIVKIKRRSKKNKWYSSEDLSDSASHSEGSSSSEEDEKRHKRRRMKKKNKKSRHHESSRDDFVKMSNKKSKRSKKDYSSEDFSSYGSKDEEDDDRRKGNYSKRKDKVRRDDEIDMSDGTGVSGSANDVDIVRREMGLDWMLRPAERVKKNAEPTYEQQSQEPPTKEKVNPKELNPYLRENGSGYPEDADQTKTSGNQLLSSSLVGDGGASWRLKALKRAQEQAARDGRNLEEVVQERWGSLGHLAVSVASRNAAAPRAHLHSINSRKMGPPEEVKSDPNHQCKGDTEKGVGREYLKDVSVRHPEMRPPRVRDSLSWGKRKGQYMHKKDAELVSRAVSSINKFSNDGNFMKHFIKQHDKAEVGSPDASNPKSSEIHGSQSDSAAQKSVEDKQPLTANQLAAKAMQLRLKGKHEEAEKLLKDAENAKVEQDKQERLMKLRNDVTTSRYVAQDITIRQKGKEDDSDIHLAQSIMKNKQYNMSTQADDEYDYDGEPTKKSRRKGAEHDNRMDIRQYLAKRIVTQQERCVYCFENPRRPKHLVVAIANFTYLMLPHYQPVAPGHCFIVTLQHEQGTRMVDDNVWEEIRNFKKCLIMMFAKQDKEMIFLETVMGFAQQRRHCMIECIPLPRDIAKEAPLYFKKAIDEAEDEWSQHNAKKLIDTSQKGLRSSIPKNFPYFHVEFGLNKGFVHVIDDETQFKSSLGLNVIRGMLQNQDEDMYRRRRYESIEGQRQAVAAFAKDWEPFDWTKQLD</sequence>
<dbReference type="InterPro" id="IPR036265">
    <property type="entry name" value="HIT-like_sf"/>
</dbReference>
<feature type="compositionally biased region" description="Basic and acidic residues" evidence="3">
    <location>
        <begin position="62"/>
        <end position="80"/>
    </location>
</feature>
<feature type="compositionally biased region" description="Basic and acidic residues" evidence="3">
    <location>
        <begin position="362"/>
        <end position="380"/>
    </location>
</feature>
<evidence type="ECO:0000313" key="7">
    <source>
        <dbReference type="Proteomes" id="UP001153076"/>
    </source>
</evidence>
<feature type="compositionally biased region" description="Polar residues" evidence="3">
    <location>
        <begin position="458"/>
        <end position="477"/>
    </location>
</feature>
<evidence type="ECO:0008006" key="8">
    <source>
        <dbReference type="Google" id="ProtNLM"/>
    </source>
</evidence>
<dbReference type="InterPro" id="IPR040194">
    <property type="entry name" value="Cwf19-like"/>
</dbReference>